<feature type="transmembrane region" description="Helical" evidence="5">
    <location>
        <begin position="196"/>
        <end position="219"/>
    </location>
</feature>
<dbReference type="OrthoDB" id="9814363at2"/>
<evidence type="ECO:0000256" key="5">
    <source>
        <dbReference type="SAM" id="Phobius"/>
    </source>
</evidence>
<dbReference type="Gene3D" id="6.10.340.10">
    <property type="match status" value="1"/>
</dbReference>
<dbReference type="PANTHER" id="PTHR43531:SF11">
    <property type="entry name" value="METHYL-ACCEPTING CHEMOTAXIS PROTEIN 3"/>
    <property type="match status" value="1"/>
</dbReference>
<reference evidence="8 9" key="1">
    <citation type="submission" date="2019-03" db="EMBL/GenBank/DDBJ databases">
        <title>Genomic Encyclopedia of Type Strains, Phase IV (KMG-IV): sequencing the most valuable type-strain genomes for metagenomic binning, comparative biology and taxonomic classification.</title>
        <authorList>
            <person name="Goeker M."/>
        </authorList>
    </citation>
    <scope>NUCLEOTIDE SEQUENCE [LARGE SCALE GENOMIC DNA]</scope>
    <source>
        <strain evidence="8 9">DSM 24629</strain>
    </source>
</reference>
<dbReference type="SMART" id="SM00304">
    <property type="entry name" value="HAMP"/>
    <property type="match status" value="1"/>
</dbReference>
<organism evidence="8 9">
    <name type="scientific">Natranaerovirga pectinivora</name>
    <dbReference type="NCBI Taxonomy" id="682400"/>
    <lineage>
        <taxon>Bacteria</taxon>
        <taxon>Bacillati</taxon>
        <taxon>Bacillota</taxon>
        <taxon>Clostridia</taxon>
        <taxon>Lachnospirales</taxon>
        <taxon>Natranaerovirgaceae</taxon>
        <taxon>Natranaerovirga</taxon>
    </lineage>
</organism>
<dbReference type="Proteomes" id="UP000294902">
    <property type="component" value="Unassembled WGS sequence"/>
</dbReference>
<dbReference type="Pfam" id="PF00015">
    <property type="entry name" value="MCPsignal"/>
    <property type="match status" value="1"/>
</dbReference>
<evidence type="ECO:0000259" key="7">
    <source>
        <dbReference type="PROSITE" id="PS50885"/>
    </source>
</evidence>
<feature type="region of interest" description="Disordered" evidence="4">
    <location>
        <begin position="317"/>
        <end position="343"/>
    </location>
</feature>
<accession>A0A4R3MK40</accession>
<dbReference type="SMART" id="SM00283">
    <property type="entry name" value="MA"/>
    <property type="match status" value="1"/>
</dbReference>
<dbReference type="GO" id="GO:0005886">
    <property type="term" value="C:plasma membrane"/>
    <property type="evidence" value="ECO:0007669"/>
    <property type="project" value="TreeGrafter"/>
</dbReference>
<keyword evidence="5" id="KW-0812">Transmembrane</keyword>
<keyword evidence="1" id="KW-0145">Chemotaxis</keyword>
<dbReference type="PROSITE" id="PS50890">
    <property type="entry name" value="PUA"/>
    <property type="match status" value="1"/>
</dbReference>
<dbReference type="FunFam" id="1.10.287.950:FF:000001">
    <property type="entry name" value="Methyl-accepting chemotaxis sensory transducer"/>
    <property type="match status" value="1"/>
</dbReference>
<keyword evidence="5" id="KW-1133">Transmembrane helix</keyword>
<dbReference type="InterPro" id="IPR003660">
    <property type="entry name" value="HAMP_dom"/>
</dbReference>
<dbReference type="Pfam" id="PF12729">
    <property type="entry name" value="4HB_MCP_1"/>
    <property type="match status" value="1"/>
</dbReference>
<protein>
    <submittedName>
        <fullName evidence="8">Methyl-accepting chemotaxis sensory transducer</fullName>
    </submittedName>
</protein>
<dbReference type="GO" id="GO:0004888">
    <property type="term" value="F:transmembrane signaling receptor activity"/>
    <property type="evidence" value="ECO:0007669"/>
    <property type="project" value="TreeGrafter"/>
</dbReference>
<dbReference type="GO" id="GO:0006935">
    <property type="term" value="P:chemotaxis"/>
    <property type="evidence" value="ECO:0007669"/>
    <property type="project" value="UniProtKB-KW"/>
</dbReference>
<feature type="transmembrane region" description="Helical" evidence="5">
    <location>
        <begin position="13"/>
        <end position="35"/>
    </location>
</feature>
<evidence type="ECO:0000256" key="3">
    <source>
        <dbReference type="PROSITE-ProRule" id="PRU00284"/>
    </source>
</evidence>
<dbReference type="PROSITE" id="PS50885">
    <property type="entry name" value="HAMP"/>
    <property type="match status" value="1"/>
</dbReference>
<dbReference type="CDD" id="cd06225">
    <property type="entry name" value="HAMP"/>
    <property type="match status" value="1"/>
</dbReference>
<keyword evidence="5" id="KW-0472">Membrane</keyword>
<comment type="similarity">
    <text evidence="2">Belongs to the methyl-accepting chemotaxis (MCP) protein family.</text>
</comment>
<evidence type="ECO:0000256" key="4">
    <source>
        <dbReference type="SAM" id="MobiDB-lite"/>
    </source>
</evidence>
<dbReference type="RefSeq" id="WP_132254051.1">
    <property type="nucleotide sequence ID" value="NZ_SMAL01000014.1"/>
</dbReference>
<evidence type="ECO:0000256" key="1">
    <source>
        <dbReference type="ARBA" id="ARBA00022500"/>
    </source>
</evidence>
<dbReference type="InterPro" id="IPR024478">
    <property type="entry name" value="HlyB_4HB_MCP"/>
</dbReference>
<dbReference type="AlphaFoldDB" id="A0A4R3MK40"/>
<evidence type="ECO:0000313" key="9">
    <source>
        <dbReference type="Proteomes" id="UP000294902"/>
    </source>
</evidence>
<gene>
    <name evidence="8" type="ORF">EDC18_11434</name>
</gene>
<dbReference type="Gene3D" id="1.10.287.950">
    <property type="entry name" value="Methyl-accepting chemotaxis protein"/>
    <property type="match status" value="1"/>
</dbReference>
<evidence type="ECO:0000256" key="2">
    <source>
        <dbReference type="ARBA" id="ARBA00029447"/>
    </source>
</evidence>
<dbReference type="InterPro" id="IPR004089">
    <property type="entry name" value="MCPsignal_dom"/>
</dbReference>
<name>A0A4R3MK40_9FIRM</name>
<feature type="compositionally biased region" description="Low complexity" evidence="4">
    <location>
        <begin position="319"/>
        <end position="331"/>
    </location>
</feature>
<feature type="domain" description="Methyl-accepting transducer" evidence="6">
    <location>
        <begin position="274"/>
        <end position="503"/>
    </location>
</feature>
<feature type="domain" description="HAMP" evidence="7">
    <location>
        <begin position="217"/>
        <end position="269"/>
    </location>
</feature>
<proteinExistence type="inferred from homology"/>
<evidence type="ECO:0000259" key="6">
    <source>
        <dbReference type="PROSITE" id="PS50111"/>
    </source>
</evidence>
<dbReference type="SUPFAM" id="SSF58104">
    <property type="entry name" value="Methyl-accepting chemotaxis protein (MCP) signaling domain"/>
    <property type="match status" value="1"/>
</dbReference>
<dbReference type="GO" id="GO:0007165">
    <property type="term" value="P:signal transduction"/>
    <property type="evidence" value="ECO:0007669"/>
    <property type="project" value="UniProtKB-KW"/>
</dbReference>
<keyword evidence="3" id="KW-0807">Transducer</keyword>
<dbReference type="EMBL" id="SMAL01000014">
    <property type="protein sequence ID" value="TCT12135.1"/>
    <property type="molecule type" value="Genomic_DNA"/>
</dbReference>
<dbReference type="PANTHER" id="PTHR43531">
    <property type="entry name" value="PROTEIN ICFG"/>
    <property type="match status" value="1"/>
</dbReference>
<keyword evidence="9" id="KW-1185">Reference proteome</keyword>
<dbReference type="Pfam" id="PF00672">
    <property type="entry name" value="HAMP"/>
    <property type="match status" value="1"/>
</dbReference>
<sequence length="570" mass="63268">MKWFINLKIGVKLILGFLTVAAIAGVVGFIGINYLRQVGDVRLTSLVSLVEIEASISDVVLAERGLVNERLIEKQLREPQYKWIDDAFKRIQEESDIYLSFPQSSKELELWNNFQDAKNQWEYDHRIVYDLNLQKDRLTNSGIGLDSIEVLEINDRIYDAFLVSRVSFFKVKDLITEVVDYNENAAAREVETAQKLMLIIIFIGILISIGLGIFISHIIKKPIYKLVEATEKIAEGNLDVEVDIDTKDELGKMATTFKRMTDNINNLLLDINLASEQVAAGSTQLSDSSISLSQGATEQASTLEELTASIEEIASQTELNSNNASKANSLADETRKSAEESSTQMNKMLTAMMDINNASNNISKVIKVIDEIAFQTNILALNAAVEAARAGQHGKGFAVVAEEVRNLAARSADAAKETTTMIEDSISRAEEGTNIANKTAESLFKIVGDISKVAEIIEDVNVASTEQSAGIAQVNEGLLQISEVVQENSATAEESAAASEELSNQADMLNELVSKFNLKQNKKGNNYNKNIEKEEYDYDKKLIKIQEKTSNKHRETKKKIILNDNEFGKY</sequence>
<dbReference type="InterPro" id="IPR051310">
    <property type="entry name" value="MCP_chemotaxis"/>
</dbReference>
<comment type="caution">
    <text evidence="8">The sequence shown here is derived from an EMBL/GenBank/DDBJ whole genome shotgun (WGS) entry which is preliminary data.</text>
</comment>
<dbReference type="PROSITE" id="PS50111">
    <property type="entry name" value="CHEMOTAXIS_TRANSDUC_2"/>
    <property type="match status" value="1"/>
</dbReference>
<dbReference type="CDD" id="cd11386">
    <property type="entry name" value="MCP_signal"/>
    <property type="match status" value="1"/>
</dbReference>
<evidence type="ECO:0000313" key="8">
    <source>
        <dbReference type="EMBL" id="TCT12135.1"/>
    </source>
</evidence>